<feature type="domain" description="Dehydrogenase E1 component" evidence="2">
    <location>
        <begin position="82"/>
        <end position="294"/>
    </location>
</feature>
<evidence type="ECO:0000313" key="3">
    <source>
        <dbReference type="EMBL" id="KAG2491597.1"/>
    </source>
</evidence>
<dbReference type="GO" id="GO:0016624">
    <property type="term" value="F:oxidoreductase activity, acting on the aldehyde or oxo group of donors, disulfide as acceptor"/>
    <property type="evidence" value="ECO:0007669"/>
    <property type="project" value="InterPro"/>
</dbReference>
<dbReference type="SUPFAM" id="SSF52518">
    <property type="entry name" value="Thiamin diphosphate-binding fold (THDP-binding)"/>
    <property type="match status" value="1"/>
</dbReference>
<dbReference type="PANTHER" id="PTHR43380">
    <property type="entry name" value="2-OXOISOVALERATE DEHYDROGENASE SUBUNIT ALPHA, MITOCHONDRIAL"/>
    <property type="match status" value="1"/>
</dbReference>
<dbReference type="Gene3D" id="3.40.50.970">
    <property type="match status" value="1"/>
</dbReference>
<keyword evidence="4" id="KW-1185">Reference proteome</keyword>
<dbReference type="GO" id="GO:0009083">
    <property type="term" value="P:branched-chain amino acid catabolic process"/>
    <property type="evidence" value="ECO:0007669"/>
    <property type="project" value="TreeGrafter"/>
</dbReference>
<dbReference type="InterPro" id="IPR029061">
    <property type="entry name" value="THDP-binding"/>
</dbReference>
<organism evidence="3 4">
    <name type="scientific">Edaphochlamys debaryana</name>
    <dbReference type="NCBI Taxonomy" id="47281"/>
    <lineage>
        <taxon>Eukaryota</taxon>
        <taxon>Viridiplantae</taxon>
        <taxon>Chlorophyta</taxon>
        <taxon>core chlorophytes</taxon>
        <taxon>Chlorophyceae</taxon>
        <taxon>CS clade</taxon>
        <taxon>Chlamydomonadales</taxon>
        <taxon>Chlamydomonadales incertae sedis</taxon>
        <taxon>Edaphochlamys</taxon>
    </lineage>
</organism>
<dbReference type="FunFam" id="3.40.50.970:FF:000108">
    <property type="entry name" value="2-oxoisovalerate dehydrogenase subunit alpha"/>
    <property type="match status" value="1"/>
</dbReference>
<gene>
    <name evidence="3" type="ORF">HYH03_010163</name>
</gene>
<keyword evidence="1" id="KW-0560">Oxidoreductase</keyword>
<dbReference type="OrthoDB" id="3845at2759"/>
<dbReference type="InterPro" id="IPR050771">
    <property type="entry name" value="Alpha-ketoacid_DH_E1_comp"/>
</dbReference>
<proteinExistence type="predicted"/>
<feature type="domain" description="Dehydrogenase E1 component" evidence="2">
    <location>
        <begin position="313"/>
        <end position="408"/>
    </location>
</feature>
<dbReference type="AlphaFoldDB" id="A0A835XUW5"/>
<evidence type="ECO:0000256" key="1">
    <source>
        <dbReference type="ARBA" id="ARBA00023002"/>
    </source>
</evidence>
<reference evidence="3" key="1">
    <citation type="journal article" date="2020" name="bioRxiv">
        <title>Comparative genomics of Chlamydomonas.</title>
        <authorList>
            <person name="Craig R.J."/>
            <person name="Hasan A.R."/>
            <person name="Ness R.W."/>
            <person name="Keightley P.D."/>
        </authorList>
    </citation>
    <scope>NUCLEOTIDE SEQUENCE</scope>
    <source>
        <strain evidence="3">CCAP 11/70</strain>
    </source>
</reference>
<dbReference type="PANTHER" id="PTHR43380:SF1">
    <property type="entry name" value="2-OXOISOVALERATE DEHYDROGENASE SUBUNIT ALPHA, MITOCHONDRIAL"/>
    <property type="match status" value="1"/>
</dbReference>
<name>A0A835XUW5_9CHLO</name>
<dbReference type="EMBL" id="JAEHOE010000052">
    <property type="protein sequence ID" value="KAG2491597.1"/>
    <property type="molecule type" value="Genomic_DNA"/>
</dbReference>
<dbReference type="CDD" id="cd02000">
    <property type="entry name" value="TPP_E1_PDC_ADC_BCADC"/>
    <property type="match status" value="1"/>
</dbReference>
<accession>A0A835XUW5</accession>
<dbReference type="Pfam" id="PF00676">
    <property type="entry name" value="E1_dh"/>
    <property type="match status" value="2"/>
</dbReference>
<protein>
    <recommendedName>
        <fullName evidence="2">Dehydrogenase E1 component domain-containing protein</fullName>
    </recommendedName>
</protein>
<sequence>MRFASHSTRTAAAAAAKASVDAFLEVPGGRVPYTSHLAFAGGPDNPAAPMPAYRTIDSQGQDVPDAEVPYPIDKDLALRMYTSMAKLQTMDTLFYEAQRQGRFSFYLTCQGEEATNIGSAAALSDKDMVFAQYREQGVLLWRGYSLEQFADQLLGNAREPGKGRQMPIHYGSPAHCYQTISSPLATQMPHAVGAAYAYKMDRRPQVAVAYFGDGASSEGDAHAAFNFAAVLGAPTIFICRNNGYAISTPAHEQYRGDGIAARGPMYGMPAIRVDGGDVRAVYNAVQEARRRALALPPPAPPAASAASASPGDAAAAAAAATPSAPGPVLIECMSYRSGHHSTSDDSTRYRTSEEMRSWRARDPVARFRSWMGRQGWWDEASEAALRRSCRQEVLAALDAAARVPKPPISDLFTDVYAGPDLPPHLEAQRRDTLAFARRHPALVPPGVPVR</sequence>
<evidence type="ECO:0000259" key="2">
    <source>
        <dbReference type="Pfam" id="PF00676"/>
    </source>
</evidence>
<dbReference type="Proteomes" id="UP000612055">
    <property type="component" value="Unassembled WGS sequence"/>
</dbReference>
<comment type="caution">
    <text evidence="3">The sequence shown here is derived from an EMBL/GenBank/DDBJ whole genome shotgun (WGS) entry which is preliminary data.</text>
</comment>
<dbReference type="InterPro" id="IPR001017">
    <property type="entry name" value="DH_E1"/>
</dbReference>
<evidence type="ECO:0000313" key="4">
    <source>
        <dbReference type="Proteomes" id="UP000612055"/>
    </source>
</evidence>